<sequence>MRYPLPAVLTVAVCAVLAGATSFIAITDWLYDLDEADRQRLGFTRGVPASSTVWRLLTRRDAALVSGVPAGFVPGRHR</sequence>
<dbReference type="EMBL" id="BOMP01000167">
    <property type="protein sequence ID" value="GIE45581.1"/>
    <property type="molecule type" value="Genomic_DNA"/>
</dbReference>
<organism evidence="3 4">
    <name type="scientific">Actinoplanes lobatus</name>
    <dbReference type="NCBI Taxonomy" id="113568"/>
    <lineage>
        <taxon>Bacteria</taxon>
        <taxon>Bacillati</taxon>
        <taxon>Actinomycetota</taxon>
        <taxon>Actinomycetes</taxon>
        <taxon>Micromonosporales</taxon>
        <taxon>Micromonosporaceae</taxon>
        <taxon>Actinoplanes</taxon>
    </lineage>
</organism>
<gene>
    <name evidence="2" type="ORF">Alo02nite_84790</name>
    <name evidence="3" type="ORF">BJ964_006535</name>
</gene>
<reference evidence="3 4" key="1">
    <citation type="submission" date="2020-08" db="EMBL/GenBank/DDBJ databases">
        <title>Sequencing the genomes of 1000 actinobacteria strains.</title>
        <authorList>
            <person name="Klenk H.-P."/>
        </authorList>
    </citation>
    <scope>NUCLEOTIDE SEQUENCE [LARGE SCALE GENOMIC DNA]</scope>
    <source>
        <strain evidence="3 4">DSM 43150</strain>
    </source>
</reference>
<dbReference type="InterPro" id="IPR032806">
    <property type="entry name" value="YbfD_N"/>
</dbReference>
<reference evidence="2 5" key="2">
    <citation type="submission" date="2021-01" db="EMBL/GenBank/DDBJ databases">
        <title>Whole genome shotgun sequence of Actinoplanes lobatus NBRC 12513.</title>
        <authorList>
            <person name="Komaki H."/>
            <person name="Tamura T."/>
        </authorList>
    </citation>
    <scope>NUCLEOTIDE SEQUENCE [LARGE SCALE GENOMIC DNA]</scope>
    <source>
        <strain evidence="2 5">NBRC 12513</strain>
    </source>
</reference>
<dbReference type="Proteomes" id="UP000590511">
    <property type="component" value="Unassembled WGS sequence"/>
</dbReference>
<evidence type="ECO:0000313" key="3">
    <source>
        <dbReference type="EMBL" id="MBB4752374.1"/>
    </source>
</evidence>
<dbReference type="EMBL" id="JACHNC010000001">
    <property type="protein sequence ID" value="MBB4752374.1"/>
    <property type="molecule type" value="Genomic_DNA"/>
</dbReference>
<comment type="caution">
    <text evidence="3">The sequence shown here is derived from an EMBL/GenBank/DDBJ whole genome shotgun (WGS) entry which is preliminary data.</text>
</comment>
<accession>A0A7W7MJB0</accession>
<feature type="domain" description="H repeat-associated protein N-terminal" evidence="1">
    <location>
        <begin position="2"/>
        <end position="62"/>
    </location>
</feature>
<evidence type="ECO:0000313" key="5">
    <source>
        <dbReference type="Proteomes" id="UP000631312"/>
    </source>
</evidence>
<evidence type="ECO:0000259" key="1">
    <source>
        <dbReference type="Pfam" id="PF13808"/>
    </source>
</evidence>
<dbReference type="Pfam" id="PF13808">
    <property type="entry name" value="DDE_Tnp_1_assoc"/>
    <property type="match status" value="1"/>
</dbReference>
<proteinExistence type="predicted"/>
<dbReference type="Proteomes" id="UP000631312">
    <property type="component" value="Unassembled WGS sequence"/>
</dbReference>
<keyword evidence="5" id="KW-1185">Reference proteome</keyword>
<name>A0A7W7MJB0_9ACTN</name>
<evidence type="ECO:0000313" key="2">
    <source>
        <dbReference type="EMBL" id="GIE45581.1"/>
    </source>
</evidence>
<evidence type="ECO:0000313" key="4">
    <source>
        <dbReference type="Proteomes" id="UP000590511"/>
    </source>
</evidence>
<protein>
    <recommendedName>
        <fullName evidence="1">H repeat-associated protein N-terminal domain-containing protein</fullName>
    </recommendedName>
</protein>
<dbReference type="AlphaFoldDB" id="A0A7W7MJB0"/>